<comment type="caution">
    <text evidence="6">The sequence shown here is derived from an EMBL/GenBank/DDBJ whole genome shotgun (WGS) entry which is preliminary data.</text>
</comment>
<protein>
    <recommendedName>
        <fullName evidence="5">AB hydrolase-1 domain-containing protein</fullName>
    </recommendedName>
</protein>
<dbReference type="FunFam" id="3.40.50.1820:FF:000097">
    <property type="entry name" value="Alpha/beta hydrolase family protein"/>
    <property type="match status" value="1"/>
</dbReference>
<dbReference type="InterPro" id="IPR002471">
    <property type="entry name" value="Pept_S9_AS"/>
</dbReference>
<dbReference type="PROSITE" id="PS00708">
    <property type="entry name" value="PRO_ENDOPEP_SER"/>
    <property type="match status" value="1"/>
</dbReference>
<keyword evidence="7" id="KW-1185">Reference proteome</keyword>
<evidence type="ECO:0000259" key="5">
    <source>
        <dbReference type="Pfam" id="PF00561"/>
    </source>
</evidence>
<evidence type="ECO:0000256" key="2">
    <source>
        <dbReference type="ARBA" id="ARBA00022963"/>
    </source>
</evidence>
<reference evidence="6 7" key="3">
    <citation type="submission" date="2019-11" db="EMBL/GenBank/DDBJ databases">
        <title>A de novo genome assembly of a pear dwarfing rootstock.</title>
        <authorList>
            <person name="Wang F."/>
            <person name="Wang J."/>
            <person name="Li S."/>
            <person name="Zhang Y."/>
            <person name="Fang M."/>
            <person name="Ma L."/>
            <person name="Zhao Y."/>
            <person name="Jiang S."/>
        </authorList>
    </citation>
    <scope>NUCLEOTIDE SEQUENCE [LARGE SCALE GENOMIC DNA]</scope>
    <source>
        <strain evidence="6">S2</strain>
        <tissue evidence="6">Leaf</tissue>
    </source>
</reference>
<dbReference type="GO" id="GO:0004252">
    <property type="term" value="F:serine-type endopeptidase activity"/>
    <property type="evidence" value="ECO:0007669"/>
    <property type="project" value="InterPro"/>
</dbReference>
<evidence type="ECO:0000313" key="6">
    <source>
        <dbReference type="EMBL" id="KAB2624235.1"/>
    </source>
</evidence>
<dbReference type="GO" id="GO:0006508">
    <property type="term" value="P:proteolysis"/>
    <property type="evidence" value="ECO:0007669"/>
    <property type="project" value="InterPro"/>
</dbReference>
<organism evidence="6 7">
    <name type="scientific">Pyrus ussuriensis x Pyrus communis</name>
    <dbReference type="NCBI Taxonomy" id="2448454"/>
    <lineage>
        <taxon>Eukaryota</taxon>
        <taxon>Viridiplantae</taxon>
        <taxon>Streptophyta</taxon>
        <taxon>Embryophyta</taxon>
        <taxon>Tracheophyta</taxon>
        <taxon>Spermatophyta</taxon>
        <taxon>Magnoliopsida</taxon>
        <taxon>eudicotyledons</taxon>
        <taxon>Gunneridae</taxon>
        <taxon>Pentapetalae</taxon>
        <taxon>rosids</taxon>
        <taxon>fabids</taxon>
        <taxon>Rosales</taxon>
        <taxon>Rosaceae</taxon>
        <taxon>Amygdaloideae</taxon>
        <taxon>Maleae</taxon>
        <taxon>Pyrus</taxon>
    </lineage>
</organism>
<dbReference type="EMBL" id="SMOL01000160">
    <property type="protein sequence ID" value="KAB2624235.1"/>
    <property type="molecule type" value="Genomic_DNA"/>
</dbReference>
<evidence type="ECO:0000256" key="3">
    <source>
        <dbReference type="ARBA" id="ARBA00023098"/>
    </source>
</evidence>
<dbReference type="PIRSF" id="PIRSF031088">
    <property type="entry name" value="UCP031088_abhydr"/>
    <property type="match status" value="1"/>
</dbReference>
<dbReference type="AlphaFoldDB" id="A0A5N5H8G3"/>
<dbReference type="SUPFAM" id="SSF53474">
    <property type="entry name" value="alpha/beta-Hydrolases"/>
    <property type="match status" value="1"/>
</dbReference>
<name>A0A5N5H8G3_9ROSA</name>
<gene>
    <name evidence="6" type="ORF">D8674_015895</name>
</gene>
<dbReference type="Gene3D" id="3.40.50.1820">
    <property type="entry name" value="alpha/beta hydrolase"/>
    <property type="match status" value="2"/>
</dbReference>
<dbReference type="OrthoDB" id="9974421at2759"/>
<feature type="compositionally biased region" description="Basic and acidic residues" evidence="4">
    <location>
        <begin position="165"/>
        <end position="181"/>
    </location>
</feature>
<dbReference type="Proteomes" id="UP000327157">
    <property type="component" value="Chromosome 16"/>
</dbReference>
<feature type="domain" description="AB hydrolase-1" evidence="5">
    <location>
        <begin position="393"/>
        <end position="611"/>
    </location>
</feature>
<keyword evidence="3" id="KW-0443">Lipid metabolism</keyword>
<dbReference type="InterPro" id="IPR000073">
    <property type="entry name" value="AB_hydrolase_1"/>
</dbReference>
<keyword evidence="1" id="KW-0378">Hydrolase</keyword>
<reference evidence="7" key="2">
    <citation type="submission" date="2019-10" db="EMBL/GenBank/DDBJ databases">
        <title>A de novo genome assembly of a pear dwarfing rootstock.</title>
        <authorList>
            <person name="Wang F."/>
            <person name="Wang J."/>
            <person name="Li S."/>
            <person name="Zhang Y."/>
            <person name="Fang M."/>
            <person name="Ma L."/>
            <person name="Zhao Y."/>
            <person name="Jiang S."/>
        </authorList>
    </citation>
    <scope>NUCLEOTIDE SEQUENCE [LARGE SCALE GENOMIC DNA]</scope>
</reference>
<dbReference type="Pfam" id="PF00561">
    <property type="entry name" value="Abhydrolase_1"/>
    <property type="match status" value="1"/>
</dbReference>
<evidence type="ECO:0000256" key="1">
    <source>
        <dbReference type="ARBA" id="ARBA00022801"/>
    </source>
</evidence>
<dbReference type="PANTHER" id="PTHR11005">
    <property type="entry name" value="LYSOSOMAL ACID LIPASE-RELATED"/>
    <property type="match status" value="1"/>
</dbReference>
<dbReference type="GO" id="GO:0016042">
    <property type="term" value="P:lipid catabolic process"/>
    <property type="evidence" value="ECO:0007669"/>
    <property type="project" value="UniProtKB-KW"/>
</dbReference>
<feature type="region of interest" description="Disordered" evidence="4">
    <location>
        <begin position="163"/>
        <end position="239"/>
    </location>
</feature>
<proteinExistence type="predicted"/>
<feature type="compositionally biased region" description="Polar residues" evidence="4">
    <location>
        <begin position="222"/>
        <end position="239"/>
    </location>
</feature>
<keyword evidence="2" id="KW-0442">Lipid degradation</keyword>
<reference evidence="6 7" key="1">
    <citation type="submission" date="2019-09" db="EMBL/GenBank/DDBJ databases">
        <authorList>
            <person name="Ou C."/>
        </authorList>
    </citation>
    <scope>NUCLEOTIDE SEQUENCE [LARGE SCALE GENOMIC DNA]</scope>
    <source>
        <strain evidence="6">S2</strain>
        <tissue evidence="6">Leaf</tissue>
    </source>
</reference>
<dbReference type="InterPro" id="IPR029058">
    <property type="entry name" value="AB_hydrolase_fold"/>
</dbReference>
<evidence type="ECO:0000313" key="7">
    <source>
        <dbReference type="Proteomes" id="UP000327157"/>
    </source>
</evidence>
<dbReference type="FunFam" id="3.40.50.1820:FF:000119">
    <property type="entry name" value="Alpha/beta hydrolase family protein"/>
    <property type="match status" value="1"/>
</dbReference>
<feature type="compositionally biased region" description="Basic and acidic residues" evidence="4">
    <location>
        <begin position="212"/>
        <end position="221"/>
    </location>
</feature>
<sequence>MAAIQYDIRCALLLNHHASSSTSPPSLSTIRSLCPTLLGSRASAARRVLSLSTSCWTTSFRLRAFSTGAGEAAAVKLPEKPSICTADELHYVSVPNSDWKLALWRYHPCPKAPQRKHPLLLLSGVGTNAIGYDLSPESSFARYMSRQGFETWVLEVRGAGLSVQESDRKEIQQSAHERSEEMEAVSDSATDAAFPAGKQSNGFPVASAPETPAREEKHDNSASKSATNGAFSAEKQSGASASKIPAQGVISAFSGDVTNIITVGDESKSVTKLTETFTQLSERFSGFLSEGQSKIMSAELLDQISELFAGSALSERINEINDKISGLLEMRQNSSIASQIKDLSQRLVNIIEEGQRSVSPPLFDLQERFNSTLEDFQKQLELMVKYDWDFDHYLEEDVPAAMEYIMAESKPKDGKLLAIGHSMGGILLYAMLSRCGSEGRESQLAAVVTLASSLDYTSSKSILKLLIPLADPAQALNVPAIPLGTLLTATYPLSNRPPYVFSWLNNLISAEDMMHPELLKKLVLNNFCTIPAKLLLQLTTAFREGGLRDRSGTFLYKDHLNKSSVPVLAIAGDQDLICPPEAVEETVKLIPQHLVTYKLFGEPGGPHYAHYDLVGGKLVRSFLLRLSPSLMAFIMFIGARPDQVLYDYRVQRSVPQQEEPAQVDKQTQHWVIGNGGTLSVSHGTMSTHYCFQYIAADVVKAK</sequence>
<evidence type="ECO:0000256" key="4">
    <source>
        <dbReference type="SAM" id="MobiDB-lite"/>
    </source>
</evidence>
<dbReference type="InterPro" id="IPR016969">
    <property type="entry name" value="UCP031088_abhydr"/>
</dbReference>
<accession>A0A5N5H8G3</accession>